<keyword evidence="4" id="KW-1185">Reference proteome</keyword>
<dbReference type="Pfam" id="PF00172">
    <property type="entry name" value="Zn_clus"/>
    <property type="match status" value="1"/>
</dbReference>
<feature type="domain" description="Zn(2)-C6 fungal-type" evidence="2">
    <location>
        <begin position="27"/>
        <end position="55"/>
    </location>
</feature>
<dbReference type="InterPro" id="IPR001138">
    <property type="entry name" value="Zn2Cys6_DnaBD"/>
</dbReference>
<sequence>MERVSTLSTPDTPTHEVVVRRTRSSNACDACRARKTKCIYEGAVCRTCHVLMISCTQDRPRKRRGPLNQFVAAQRRSPAIENLANVPGLDSSNSVSPVAATAATVVYGIHRLAPLPVIEQIVHSWFEQIHSVAPFLHRRAFLTRLRSTEATQDGTFAALVVSLCAATIASLRRKSSQDYGTLVNPERCWEVIDEMNMHQMPRRHFTLEWCQMKYNLSVSNHLINDAQCFTSMSEAVIGIKYLIHYEMPNMTSASQELLKRLYWLVFAAGCSADLKGFPYVGLLTPQDNISALKPLELSDDELDPSQNPDPYGPWHGNDRSYVPGLNYLSKLFLLWNQSQQESPPSIAGLQHYMNLIKRALDYLPPELIWRGGLSRPPQSNFGTCVQTANLYITQLHIQSNILEQIIHLVGSSVVQETTLSLITDRKSIVEDLLEILYYMPQETLEANGSSLIPKIRDIGTALFDDIRTGGEGQSLSKKASDNLKRLLTKLENLDAQSQFYLEMQPLSAIT</sequence>
<proteinExistence type="predicted"/>
<evidence type="ECO:0000313" key="3">
    <source>
        <dbReference type="EMBL" id="OBT94956.2"/>
    </source>
</evidence>
<organism evidence="3 4">
    <name type="scientific">Pseudogymnoascus verrucosus</name>
    <dbReference type="NCBI Taxonomy" id="342668"/>
    <lineage>
        <taxon>Eukaryota</taxon>
        <taxon>Fungi</taxon>
        <taxon>Dikarya</taxon>
        <taxon>Ascomycota</taxon>
        <taxon>Pezizomycotina</taxon>
        <taxon>Leotiomycetes</taxon>
        <taxon>Thelebolales</taxon>
        <taxon>Thelebolaceae</taxon>
        <taxon>Pseudogymnoascus</taxon>
    </lineage>
</organism>
<reference evidence="3 4" key="1">
    <citation type="submission" date="2016-03" db="EMBL/GenBank/DDBJ databases">
        <title>Comparative genomics of Pseudogymnoascus destructans, the fungus causing white-nose syndrome of bats.</title>
        <authorList>
            <person name="Palmer J.M."/>
            <person name="Drees K.P."/>
            <person name="Foster J.T."/>
            <person name="Lindner D.L."/>
        </authorList>
    </citation>
    <scope>NUCLEOTIDE SEQUENCE [LARGE SCALE GENOMIC DNA]</scope>
    <source>
        <strain evidence="3 4">UAMH 10579</strain>
    </source>
</reference>
<evidence type="ECO:0000259" key="2">
    <source>
        <dbReference type="PROSITE" id="PS00463"/>
    </source>
</evidence>
<evidence type="ECO:0000313" key="4">
    <source>
        <dbReference type="Proteomes" id="UP000091956"/>
    </source>
</evidence>
<dbReference type="RefSeq" id="XP_059319550.1">
    <property type="nucleotide sequence ID" value="XM_059463883.1"/>
</dbReference>
<dbReference type="AlphaFoldDB" id="A0A1B8GGK0"/>
<evidence type="ECO:0000256" key="1">
    <source>
        <dbReference type="ARBA" id="ARBA00023242"/>
    </source>
</evidence>
<dbReference type="STRING" id="342668.A0A1B8GGK0"/>
<dbReference type="SUPFAM" id="SSF57701">
    <property type="entry name" value="Zn2/Cys6 DNA-binding domain"/>
    <property type="match status" value="1"/>
</dbReference>
<dbReference type="GO" id="GO:0008270">
    <property type="term" value="F:zinc ion binding"/>
    <property type="evidence" value="ECO:0007669"/>
    <property type="project" value="InterPro"/>
</dbReference>
<gene>
    <name evidence="3" type="ORF">VE01_07453</name>
</gene>
<dbReference type="GeneID" id="28840839"/>
<keyword evidence="1" id="KW-0539">Nucleus</keyword>
<dbReference type="SMART" id="SM00066">
    <property type="entry name" value="GAL4"/>
    <property type="match status" value="1"/>
</dbReference>
<dbReference type="InterPro" id="IPR036864">
    <property type="entry name" value="Zn2-C6_fun-type_DNA-bd_sf"/>
</dbReference>
<protein>
    <recommendedName>
        <fullName evidence="2">Zn(2)-C6 fungal-type domain-containing protein</fullName>
    </recommendedName>
</protein>
<name>A0A1B8GGK0_9PEZI</name>
<dbReference type="Gene3D" id="4.10.240.10">
    <property type="entry name" value="Zn(2)-C6 fungal-type DNA-binding domain"/>
    <property type="match status" value="1"/>
</dbReference>
<dbReference type="InterPro" id="IPR050797">
    <property type="entry name" value="Carb_Metab_Trans_Reg"/>
</dbReference>
<dbReference type="CDD" id="cd12148">
    <property type="entry name" value="fungal_TF_MHR"/>
    <property type="match status" value="1"/>
</dbReference>
<accession>A0A1B8GGK0</accession>
<dbReference type="PANTHER" id="PTHR31668">
    <property type="entry name" value="GLUCOSE TRANSPORT TRANSCRIPTION REGULATOR RGT1-RELATED-RELATED"/>
    <property type="match status" value="1"/>
</dbReference>
<dbReference type="Proteomes" id="UP000091956">
    <property type="component" value="Unassembled WGS sequence"/>
</dbReference>
<dbReference type="GO" id="GO:0000981">
    <property type="term" value="F:DNA-binding transcription factor activity, RNA polymerase II-specific"/>
    <property type="evidence" value="ECO:0007669"/>
    <property type="project" value="InterPro"/>
</dbReference>
<reference evidence="4" key="2">
    <citation type="journal article" date="2018" name="Nat. Commun.">
        <title>Extreme sensitivity to ultraviolet light in the fungal pathogen causing white-nose syndrome of bats.</title>
        <authorList>
            <person name="Palmer J.M."/>
            <person name="Drees K.P."/>
            <person name="Foster J.T."/>
            <person name="Lindner D.L."/>
        </authorList>
    </citation>
    <scope>NUCLEOTIDE SEQUENCE [LARGE SCALE GENOMIC DNA]</scope>
    <source>
        <strain evidence="4">UAMH 10579</strain>
    </source>
</reference>
<dbReference type="PROSITE" id="PS00463">
    <property type="entry name" value="ZN2_CY6_FUNGAL_1"/>
    <property type="match status" value="1"/>
</dbReference>
<dbReference type="EMBL" id="KV460239">
    <property type="protein sequence ID" value="OBT94956.2"/>
    <property type="molecule type" value="Genomic_DNA"/>
</dbReference>
<dbReference type="CDD" id="cd00067">
    <property type="entry name" value="GAL4"/>
    <property type="match status" value="1"/>
</dbReference>